<keyword evidence="3" id="KW-1185">Reference proteome</keyword>
<accession>A0ABU6VLZ9</accession>
<dbReference type="Proteomes" id="UP001341840">
    <property type="component" value="Unassembled WGS sequence"/>
</dbReference>
<evidence type="ECO:0000256" key="1">
    <source>
        <dbReference type="SAM" id="MobiDB-lite"/>
    </source>
</evidence>
<sequence length="190" mass="19882">MDEGAGPSHAQHAEPLVHEPSACYVPGPRSQSSQYTVNLAHDGVAPQPGTMTQWLVAGMMTSYPQLGGVSHVQLFSGMHDTPPVASSHVFTGPQTFNQTHGTPPVASPHAFVGSHTFDQLHSTSPGSHVTGSSSGGSGSHGSSMIQISRDVGAEKGDLHLAALVDVLSHLNLDAEDDIDSMFLATYVYPF</sequence>
<gene>
    <name evidence="2" type="ORF">PIB30_064722</name>
</gene>
<dbReference type="EMBL" id="JASCZI010151669">
    <property type="protein sequence ID" value="MED6173982.1"/>
    <property type="molecule type" value="Genomic_DNA"/>
</dbReference>
<name>A0ABU6VLZ9_9FABA</name>
<comment type="caution">
    <text evidence="2">The sequence shown here is derived from an EMBL/GenBank/DDBJ whole genome shotgun (WGS) entry which is preliminary data.</text>
</comment>
<evidence type="ECO:0000313" key="3">
    <source>
        <dbReference type="Proteomes" id="UP001341840"/>
    </source>
</evidence>
<feature type="compositionally biased region" description="Low complexity" evidence="1">
    <location>
        <begin position="121"/>
        <end position="132"/>
    </location>
</feature>
<evidence type="ECO:0000313" key="2">
    <source>
        <dbReference type="EMBL" id="MED6173982.1"/>
    </source>
</evidence>
<organism evidence="2 3">
    <name type="scientific">Stylosanthes scabra</name>
    <dbReference type="NCBI Taxonomy" id="79078"/>
    <lineage>
        <taxon>Eukaryota</taxon>
        <taxon>Viridiplantae</taxon>
        <taxon>Streptophyta</taxon>
        <taxon>Embryophyta</taxon>
        <taxon>Tracheophyta</taxon>
        <taxon>Spermatophyta</taxon>
        <taxon>Magnoliopsida</taxon>
        <taxon>eudicotyledons</taxon>
        <taxon>Gunneridae</taxon>
        <taxon>Pentapetalae</taxon>
        <taxon>rosids</taxon>
        <taxon>fabids</taxon>
        <taxon>Fabales</taxon>
        <taxon>Fabaceae</taxon>
        <taxon>Papilionoideae</taxon>
        <taxon>50 kb inversion clade</taxon>
        <taxon>dalbergioids sensu lato</taxon>
        <taxon>Dalbergieae</taxon>
        <taxon>Pterocarpus clade</taxon>
        <taxon>Stylosanthes</taxon>
    </lineage>
</organism>
<protein>
    <submittedName>
        <fullName evidence="2">Uncharacterized protein</fullName>
    </submittedName>
</protein>
<proteinExistence type="predicted"/>
<feature type="region of interest" description="Disordered" evidence="1">
    <location>
        <begin position="116"/>
        <end position="144"/>
    </location>
</feature>
<reference evidence="2 3" key="1">
    <citation type="journal article" date="2023" name="Plants (Basel)">
        <title>Bridging the Gap: Combining Genomics and Transcriptomics Approaches to Understand Stylosanthes scabra, an Orphan Legume from the Brazilian Caatinga.</title>
        <authorList>
            <person name="Ferreira-Neto J.R.C."/>
            <person name="da Silva M.D."/>
            <person name="Binneck E."/>
            <person name="de Melo N.F."/>
            <person name="da Silva R.H."/>
            <person name="de Melo A.L.T.M."/>
            <person name="Pandolfi V."/>
            <person name="Bustamante F.O."/>
            <person name="Brasileiro-Vidal A.C."/>
            <person name="Benko-Iseppon A.M."/>
        </authorList>
    </citation>
    <scope>NUCLEOTIDE SEQUENCE [LARGE SCALE GENOMIC DNA]</scope>
    <source>
        <tissue evidence="2">Leaves</tissue>
    </source>
</reference>